<dbReference type="Gene3D" id="1.20.1280.50">
    <property type="match status" value="1"/>
</dbReference>
<gene>
    <name evidence="2" type="ORF">TWF694_003382</name>
</gene>
<dbReference type="EMBL" id="JAVHJO010000013">
    <property type="protein sequence ID" value="KAK6530006.1"/>
    <property type="molecule type" value="Genomic_DNA"/>
</dbReference>
<dbReference type="CDD" id="cd09917">
    <property type="entry name" value="F-box_SF"/>
    <property type="match status" value="1"/>
</dbReference>
<dbReference type="InterPro" id="IPR036047">
    <property type="entry name" value="F-box-like_dom_sf"/>
</dbReference>
<protein>
    <recommendedName>
        <fullName evidence="1">F-box domain-containing protein</fullName>
    </recommendedName>
</protein>
<sequence>MTSPTSASIESLPLELALSIFSILSLNDVKSLSLCSKRSRRLALAAPDFFRTLHINPTSVNAFNSDLGISNLPRGYKVRHLIFTSTNLVEPESIVEYFRLCLSGLHPFVNVTSITINYGFLHYARRIFLAPDKRLIQLIFTSLSKYPFYPNVKALKIVVGNVETDWKRRYGRLSGFSSQNCEFMGINEGGQITYSLGVIGMTPFPPALEEASITTTFESWYHDDHAALFSVIRYGTSTLKKLDLSLMLKSYSPYALKPILLSEGYKPYTALRELVINFDIEEYGYFRKFVKMVPNVETLRFVPGRSLNRRHFLMDYLDDGSEYIMPSICALKNLRKVVLPLPRNCGCEESDCNSLRALGKGVKVWIDAGLDKLEKAIFAKYNQGKHRPKIIIGIECSVLRKEEDWELRWRNVSIPDIYVT</sequence>
<dbReference type="Proteomes" id="UP001365542">
    <property type="component" value="Unassembled WGS sequence"/>
</dbReference>
<accession>A0AAV9WYW6</accession>
<evidence type="ECO:0000313" key="2">
    <source>
        <dbReference type="EMBL" id="KAK6530006.1"/>
    </source>
</evidence>
<proteinExistence type="predicted"/>
<dbReference type="PROSITE" id="PS50181">
    <property type="entry name" value="FBOX"/>
    <property type="match status" value="1"/>
</dbReference>
<dbReference type="Pfam" id="PF12937">
    <property type="entry name" value="F-box-like"/>
    <property type="match status" value="1"/>
</dbReference>
<dbReference type="AlphaFoldDB" id="A0AAV9WYW6"/>
<organism evidence="2 3">
    <name type="scientific">Orbilia ellipsospora</name>
    <dbReference type="NCBI Taxonomy" id="2528407"/>
    <lineage>
        <taxon>Eukaryota</taxon>
        <taxon>Fungi</taxon>
        <taxon>Dikarya</taxon>
        <taxon>Ascomycota</taxon>
        <taxon>Pezizomycotina</taxon>
        <taxon>Orbiliomycetes</taxon>
        <taxon>Orbiliales</taxon>
        <taxon>Orbiliaceae</taxon>
        <taxon>Orbilia</taxon>
    </lineage>
</organism>
<comment type="caution">
    <text evidence="2">The sequence shown here is derived from an EMBL/GenBank/DDBJ whole genome shotgun (WGS) entry which is preliminary data.</text>
</comment>
<keyword evidence="3" id="KW-1185">Reference proteome</keyword>
<reference evidence="2 3" key="1">
    <citation type="submission" date="2019-10" db="EMBL/GenBank/DDBJ databases">
        <authorList>
            <person name="Palmer J.M."/>
        </authorList>
    </citation>
    <scope>NUCLEOTIDE SEQUENCE [LARGE SCALE GENOMIC DNA]</scope>
    <source>
        <strain evidence="2 3">TWF694</strain>
    </source>
</reference>
<evidence type="ECO:0000259" key="1">
    <source>
        <dbReference type="PROSITE" id="PS50181"/>
    </source>
</evidence>
<dbReference type="InterPro" id="IPR001810">
    <property type="entry name" value="F-box_dom"/>
</dbReference>
<name>A0AAV9WYW6_9PEZI</name>
<evidence type="ECO:0000313" key="3">
    <source>
        <dbReference type="Proteomes" id="UP001365542"/>
    </source>
</evidence>
<dbReference type="SUPFAM" id="SSF81383">
    <property type="entry name" value="F-box domain"/>
    <property type="match status" value="1"/>
</dbReference>
<feature type="domain" description="F-box" evidence="1">
    <location>
        <begin position="6"/>
        <end position="53"/>
    </location>
</feature>